<organism evidence="1 2">
    <name type="scientific">Elysia crispata</name>
    <name type="common">lettuce slug</name>
    <dbReference type="NCBI Taxonomy" id="231223"/>
    <lineage>
        <taxon>Eukaryota</taxon>
        <taxon>Metazoa</taxon>
        <taxon>Spiralia</taxon>
        <taxon>Lophotrochozoa</taxon>
        <taxon>Mollusca</taxon>
        <taxon>Gastropoda</taxon>
        <taxon>Heterobranchia</taxon>
        <taxon>Euthyneura</taxon>
        <taxon>Panpulmonata</taxon>
        <taxon>Sacoglossa</taxon>
        <taxon>Placobranchoidea</taxon>
        <taxon>Plakobranchidae</taxon>
        <taxon>Elysia</taxon>
    </lineage>
</organism>
<sequence>MSRVDGNQLATGSAEHLLKIKLLRLTPRIRSTRHPQYVIIHNLLPRALQAAAWRANVSTLDQSGLVEADMLGTFRLSNILSCPGSRVSTHRRQTASTESLINT</sequence>
<evidence type="ECO:0000313" key="2">
    <source>
        <dbReference type="Proteomes" id="UP001283361"/>
    </source>
</evidence>
<dbReference type="Proteomes" id="UP001283361">
    <property type="component" value="Unassembled WGS sequence"/>
</dbReference>
<protein>
    <submittedName>
        <fullName evidence="1">Uncharacterized protein</fullName>
    </submittedName>
</protein>
<evidence type="ECO:0000313" key="1">
    <source>
        <dbReference type="EMBL" id="KAK3801598.1"/>
    </source>
</evidence>
<comment type="caution">
    <text evidence="1">The sequence shown here is derived from an EMBL/GenBank/DDBJ whole genome shotgun (WGS) entry which is preliminary data.</text>
</comment>
<keyword evidence="2" id="KW-1185">Reference proteome</keyword>
<dbReference type="AlphaFoldDB" id="A0AAE1ED40"/>
<name>A0AAE1ED40_9GAST</name>
<proteinExistence type="predicted"/>
<dbReference type="EMBL" id="JAWDGP010000293">
    <property type="protein sequence ID" value="KAK3801598.1"/>
    <property type="molecule type" value="Genomic_DNA"/>
</dbReference>
<gene>
    <name evidence="1" type="ORF">RRG08_013277</name>
</gene>
<accession>A0AAE1ED40</accession>
<reference evidence="1" key="1">
    <citation type="journal article" date="2023" name="G3 (Bethesda)">
        <title>A reference genome for the long-term kleptoplast-retaining sea slug Elysia crispata morphotype clarki.</title>
        <authorList>
            <person name="Eastman K.E."/>
            <person name="Pendleton A.L."/>
            <person name="Shaikh M.A."/>
            <person name="Suttiyut T."/>
            <person name="Ogas R."/>
            <person name="Tomko P."/>
            <person name="Gavelis G."/>
            <person name="Widhalm J.R."/>
            <person name="Wisecaver J.H."/>
        </authorList>
    </citation>
    <scope>NUCLEOTIDE SEQUENCE</scope>
    <source>
        <strain evidence="1">ECLA1</strain>
    </source>
</reference>